<comment type="caution">
    <text evidence="4">The sequence shown here is derived from an EMBL/GenBank/DDBJ whole genome shotgun (WGS) entry which is preliminary data.</text>
</comment>
<dbReference type="InterPro" id="IPR049227">
    <property type="entry name" value="DUF6824"/>
</dbReference>
<feature type="compositionally biased region" description="Basic and acidic residues" evidence="2">
    <location>
        <begin position="28"/>
        <end position="38"/>
    </location>
</feature>
<accession>K0T4U6</accession>
<dbReference type="EMBL" id="AGNL01015831">
    <property type="protein sequence ID" value="EJK65432.1"/>
    <property type="molecule type" value="Genomic_DNA"/>
</dbReference>
<feature type="compositionally biased region" description="Basic and acidic residues" evidence="2">
    <location>
        <begin position="344"/>
        <end position="353"/>
    </location>
</feature>
<feature type="domain" description="DUF6824" evidence="3">
    <location>
        <begin position="132"/>
        <end position="189"/>
    </location>
</feature>
<gene>
    <name evidence="4" type="ORF">THAOC_13704</name>
</gene>
<evidence type="ECO:0000313" key="5">
    <source>
        <dbReference type="Proteomes" id="UP000266841"/>
    </source>
</evidence>
<keyword evidence="5" id="KW-1185">Reference proteome</keyword>
<evidence type="ECO:0000256" key="2">
    <source>
        <dbReference type="SAM" id="MobiDB-lite"/>
    </source>
</evidence>
<dbReference type="eggNOG" id="ENOG502RBJF">
    <property type="taxonomic scope" value="Eukaryota"/>
</dbReference>
<feature type="coiled-coil region" evidence="1">
    <location>
        <begin position="464"/>
        <end position="491"/>
    </location>
</feature>
<protein>
    <recommendedName>
        <fullName evidence="3">DUF6824 domain-containing protein</fullName>
    </recommendedName>
</protein>
<evidence type="ECO:0000313" key="4">
    <source>
        <dbReference type="EMBL" id="EJK65432.1"/>
    </source>
</evidence>
<dbReference type="OrthoDB" id="48671at2759"/>
<sequence length="505" mass="55931">RFLAIDLGPTYLRPKPLSLSNGGLTIFRDQEEPDRKEQPPTTTTTTTTPKPAYIPTHRQMDRATTTSSPASKVSATTERDVISGKGKGVQRGKGNMDYRKAVKAHKVGVLSVLSPSSTPPPSLTYTLTVQVLYAMCMTNKAKISNGIVKAIRTRGGRFLKLDERTGVYSELDDTGKNGALEKTSQALREKQTEIRKQIHDFNETSWDGIPNTQFSDEEFYQYSLHVFASIHGEHSDLSDLPAPVKKMVEISNLGANFVSSPDREEISFPALLAPASSRHSTMLARARDQFPGVEPDKSRKHGMPADEASAPNKRRSMIGTGSTRNDSLGGREMRSDYRPGSVVHRQDVSHSDAWEAPILKNGDHVKPEETNKDDPMDDLRLTMSSLGSWNVCSNSRPSFLPTTSGSRLSQASIGSWNSRLTDTSLAIDPEMLESDCLEMLDQAVSSENFARAGEPQQDVRQLDVRQLEESARRLEELARRLVESARRIKAEAVKDGYVHAEKQDF</sequence>
<feature type="region of interest" description="Disordered" evidence="2">
    <location>
        <begin position="11"/>
        <end position="93"/>
    </location>
</feature>
<feature type="non-terminal residue" evidence="4">
    <location>
        <position position="1"/>
    </location>
</feature>
<feature type="compositionally biased region" description="Polar residues" evidence="2">
    <location>
        <begin position="62"/>
        <end position="76"/>
    </location>
</feature>
<evidence type="ECO:0000259" key="3">
    <source>
        <dbReference type="Pfam" id="PF20710"/>
    </source>
</evidence>
<organism evidence="4 5">
    <name type="scientific">Thalassiosira oceanica</name>
    <name type="common">Marine diatom</name>
    <dbReference type="NCBI Taxonomy" id="159749"/>
    <lineage>
        <taxon>Eukaryota</taxon>
        <taxon>Sar</taxon>
        <taxon>Stramenopiles</taxon>
        <taxon>Ochrophyta</taxon>
        <taxon>Bacillariophyta</taxon>
        <taxon>Coscinodiscophyceae</taxon>
        <taxon>Thalassiosirophycidae</taxon>
        <taxon>Thalassiosirales</taxon>
        <taxon>Thalassiosiraceae</taxon>
        <taxon>Thalassiosira</taxon>
    </lineage>
</organism>
<name>K0T4U6_THAOC</name>
<reference evidence="4 5" key="1">
    <citation type="journal article" date="2012" name="Genome Biol.">
        <title>Genome and low-iron response of an oceanic diatom adapted to chronic iron limitation.</title>
        <authorList>
            <person name="Lommer M."/>
            <person name="Specht M."/>
            <person name="Roy A.S."/>
            <person name="Kraemer L."/>
            <person name="Andreson R."/>
            <person name="Gutowska M.A."/>
            <person name="Wolf J."/>
            <person name="Bergner S.V."/>
            <person name="Schilhabel M.B."/>
            <person name="Klostermeier U.C."/>
            <person name="Beiko R.G."/>
            <person name="Rosenstiel P."/>
            <person name="Hippler M."/>
            <person name="Laroche J."/>
        </authorList>
    </citation>
    <scope>NUCLEOTIDE SEQUENCE [LARGE SCALE GENOMIC DNA]</scope>
    <source>
        <strain evidence="4 5">CCMP1005</strain>
    </source>
</reference>
<dbReference type="AlphaFoldDB" id="K0T4U6"/>
<feature type="region of interest" description="Disordered" evidence="2">
    <location>
        <begin position="290"/>
        <end position="377"/>
    </location>
</feature>
<proteinExistence type="predicted"/>
<dbReference type="Pfam" id="PF20710">
    <property type="entry name" value="DUF6824"/>
    <property type="match status" value="1"/>
</dbReference>
<feature type="compositionally biased region" description="Basic and acidic residues" evidence="2">
    <location>
        <begin position="361"/>
        <end position="377"/>
    </location>
</feature>
<dbReference type="Proteomes" id="UP000266841">
    <property type="component" value="Unassembled WGS sequence"/>
</dbReference>
<keyword evidence="1" id="KW-0175">Coiled coil</keyword>
<evidence type="ECO:0000256" key="1">
    <source>
        <dbReference type="SAM" id="Coils"/>
    </source>
</evidence>
<feature type="compositionally biased region" description="Low complexity" evidence="2">
    <location>
        <begin position="39"/>
        <end position="49"/>
    </location>
</feature>